<accession>A0AAW1XJ53</accession>
<dbReference type="PANTHER" id="PTHR46354">
    <property type="entry name" value="DOG1 DOMAIN-CONTAINING PROTEIN"/>
    <property type="match status" value="1"/>
</dbReference>
<evidence type="ECO:0000256" key="1">
    <source>
        <dbReference type="SAM" id="Coils"/>
    </source>
</evidence>
<proteinExistence type="predicted"/>
<dbReference type="Proteomes" id="UP001457282">
    <property type="component" value="Unassembled WGS sequence"/>
</dbReference>
<protein>
    <recommendedName>
        <fullName evidence="2">DOG1 domain-containing protein</fullName>
    </recommendedName>
</protein>
<feature type="coiled-coil region" evidence="1">
    <location>
        <begin position="109"/>
        <end position="136"/>
    </location>
</feature>
<reference evidence="3 4" key="1">
    <citation type="journal article" date="2023" name="G3 (Bethesda)">
        <title>A chromosome-length genome assembly and annotation of blackberry (Rubus argutus, cv. 'Hillquist').</title>
        <authorList>
            <person name="Bruna T."/>
            <person name="Aryal R."/>
            <person name="Dudchenko O."/>
            <person name="Sargent D.J."/>
            <person name="Mead D."/>
            <person name="Buti M."/>
            <person name="Cavallini A."/>
            <person name="Hytonen T."/>
            <person name="Andres J."/>
            <person name="Pham M."/>
            <person name="Weisz D."/>
            <person name="Mascagni F."/>
            <person name="Usai G."/>
            <person name="Natali L."/>
            <person name="Bassil N."/>
            <person name="Fernandez G.E."/>
            <person name="Lomsadze A."/>
            <person name="Armour M."/>
            <person name="Olukolu B."/>
            <person name="Poorten T."/>
            <person name="Britton C."/>
            <person name="Davik J."/>
            <person name="Ashrafi H."/>
            <person name="Aiden E.L."/>
            <person name="Borodovsky M."/>
            <person name="Worthington M."/>
        </authorList>
    </citation>
    <scope>NUCLEOTIDE SEQUENCE [LARGE SCALE GENOMIC DNA]</scope>
    <source>
        <strain evidence="3">PI 553951</strain>
    </source>
</reference>
<dbReference type="GO" id="GO:0006351">
    <property type="term" value="P:DNA-templated transcription"/>
    <property type="evidence" value="ECO:0007669"/>
    <property type="project" value="InterPro"/>
</dbReference>
<dbReference type="InterPro" id="IPR051886">
    <property type="entry name" value="Seed_Dev/Stress_Resp_Reg"/>
</dbReference>
<sequence>MTTQFEERFSEFFEKWVCQLEQVQHQLLKLSKQDALLHNEAELQALVSKVTTLHKEYYTAKWAAAHQDVLAFFCPVWSSPLENAFSWLTGWKPSMLFQLMRKTRLANVSEQQLRKIEELRLKIRFEEERVEREMERQQVAMADQKMVELARLTARIRNGGGAVAEVEGLVDVAMKVMLSGLERVMKAADCVRLKALKGVLDLLTPLQCVEFLAATGMVQIRLRQWGRKRSNLIDLNQTKDLASCV</sequence>
<evidence type="ECO:0000313" key="4">
    <source>
        <dbReference type="Proteomes" id="UP001457282"/>
    </source>
</evidence>
<feature type="domain" description="DOG1" evidence="2">
    <location>
        <begin position="6"/>
        <end position="232"/>
    </location>
</feature>
<dbReference type="GO" id="GO:0043565">
    <property type="term" value="F:sequence-specific DNA binding"/>
    <property type="evidence" value="ECO:0007669"/>
    <property type="project" value="InterPro"/>
</dbReference>
<gene>
    <name evidence="3" type="ORF">M0R45_013424</name>
</gene>
<keyword evidence="1" id="KW-0175">Coiled coil</keyword>
<evidence type="ECO:0000313" key="3">
    <source>
        <dbReference type="EMBL" id="KAK9936592.1"/>
    </source>
</evidence>
<name>A0AAW1XJ53_RUBAR</name>
<dbReference type="InterPro" id="IPR025422">
    <property type="entry name" value="TGA_domain"/>
</dbReference>
<keyword evidence="4" id="KW-1185">Reference proteome</keyword>
<dbReference type="AlphaFoldDB" id="A0AAW1XJ53"/>
<dbReference type="PANTHER" id="PTHR46354:SF2">
    <property type="entry name" value="PROTEIN DOG1-LIKE 4"/>
    <property type="match status" value="1"/>
</dbReference>
<dbReference type="EMBL" id="JBEDUW010000003">
    <property type="protein sequence ID" value="KAK9936592.1"/>
    <property type="molecule type" value="Genomic_DNA"/>
</dbReference>
<dbReference type="PROSITE" id="PS51806">
    <property type="entry name" value="DOG1"/>
    <property type="match status" value="1"/>
</dbReference>
<dbReference type="Pfam" id="PF14144">
    <property type="entry name" value="DOG1"/>
    <property type="match status" value="1"/>
</dbReference>
<evidence type="ECO:0000259" key="2">
    <source>
        <dbReference type="PROSITE" id="PS51806"/>
    </source>
</evidence>
<comment type="caution">
    <text evidence="3">The sequence shown here is derived from an EMBL/GenBank/DDBJ whole genome shotgun (WGS) entry which is preliminary data.</text>
</comment>
<organism evidence="3 4">
    <name type="scientific">Rubus argutus</name>
    <name type="common">Southern blackberry</name>
    <dbReference type="NCBI Taxonomy" id="59490"/>
    <lineage>
        <taxon>Eukaryota</taxon>
        <taxon>Viridiplantae</taxon>
        <taxon>Streptophyta</taxon>
        <taxon>Embryophyta</taxon>
        <taxon>Tracheophyta</taxon>
        <taxon>Spermatophyta</taxon>
        <taxon>Magnoliopsida</taxon>
        <taxon>eudicotyledons</taxon>
        <taxon>Gunneridae</taxon>
        <taxon>Pentapetalae</taxon>
        <taxon>rosids</taxon>
        <taxon>fabids</taxon>
        <taxon>Rosales</taxon>
        <taxon>Rosaceae</taxon>
        <taxon>Rosoideae</taxon>
        <taxon>Rosoideae incertae sedis</taxon>
        <taxon>Rubus</taxon>
    </lineage>
</organism>